<comment type="caution">
    <text evidence="1">The sequence shown here is derived from an EMBL/GenBank/DDBJ whole genome shotgun (WGS) entry which is preliminary data.</text>
</comment>
<proteinExistence type="predicted"/>
<dbReference type="STRING" id="2518989.IMCC3088_1855"/>
<evidence type="ECO:0000313" key="2">
    <source>
        <dbReference type="Proteomes" id="UP000005615"/>
    </source>
</evidence>
<reference evidence="1 2" key="1">
    <citation type="journal article" date="2011" name="J. Bacteriol.">
        <title>Genome sequence of strain IMCC3088, a proteorhodopsin-containing marine bacterium belonging to the OM60/NOR5 clade.</title>
        <authorList>
            <person name="Jang Y."/>
            <person name="Oh H.M."/>
            <person name="Kang I."/>
            <person name="Lee K."/>
            <person name="Yang S.J."/>
            <person name="Cho J.C."/>
        </authorList>
    </citation>
    <scope>NUCLEOTIDE SEQUENCE [LARGE SCALE GENOMIC DNA]</scope>
    <source>
        <strain evidence="1 2">IMCC3088</strain>
    </source>
</reference>
<accession>F3L2T1</accession>
<dbReference type="RefSeq" id="WP_009576089.1">
    <property type="nucleotide sequence ID" value="NZ_AEIG01000055.1"/>
</dbReference>
<evidence type="ECO:0000313" key="1">
    <source>
        <dbReference type="EMBL" id="EGG29399.1"/>
    </source>
</evidence>
<dbReference type="Proteomes" id="UP000005615">
    <property type="component" value="Unassembled WGS sequence"/>
</dbReference>
<name>F3L2T1_9GAMM</name>
<keyword evidence="2" id="KW-1185">Reference proteome</keyword>
<dbReference type="AlphaFoldDB" id="F3L2T1"/>
<gene>
    <name evidence="1" type="ORF">IMCC3088_1855</name>
</gene>
<protein>
    <submittedName>
        <fullName evidence="1">Uncharacterized protein</fullName>
    </submittedName>
</protein>
<organism evidence="1 2">
    <name type="scientific">Aequoribacter fuscus</name>
    <dbReference type="NCBI Taxonomy" id="2518989"/>
    <lineage>
        <taxon>Bacteria</taxon>
        <taxon>Pseudomonadati</taxon>
        <taxon>Pseudomonadota</taxon>
        <taxon>Gammaproteobacteria</taxon>
        <taxon>Cellvibrionales</taxon>
        <taxon>Halieaceae</taxon>
        <taxon>Aequoribacter</taxon>
    </lineage>
</organism>
<sequence>MIEKLLGINIDNHIARKAAGYLRQCLIGAFAFIALEMAAIYYHPELAYMAGIALYYALMCQRMYVGWMSKVESHLLDLEPRDYAGIFVSMILRGLAAYCVAALSFSVMVQ</sequence>
<dbReference type="EMBL" id="AEIG01000055">
    <property type="protein sequence ID" value="EGG29399.1"/>
    <property type="molecule type" value="Genomic_DNA"/>
</dbReference>